<name>A0A7Z2YF61_9VIBR</name>
<keyword evidence="3" id="KW-1185">Reference proteome</keyword>
<dbReference type="RefSeq" id="WP_164650062.1">
    <property type="nucleotide sequence ID" value="NZ_CP047476.1"/>
</dbReference>
<feature type="region of interest" description="Disordered" evidence="1">
    <location>
        <begin position="47"/>
        <end position="75"/>
    </location>
</feature>
<reference evidence="2 3" key="1">
    <citation type="submission" date="2020-01" db="EMBL/GenBank/DDBJ databases">
        <title>Whole genome and functional gene identification of agarase of Vibrio HN897.</title>
        <authorList>
            <person name="Liu Y."/>
            <person name="Zhao Z."/>
        </authorList>
    </citation>
    <scope>NUCLEOTIDE SEQUENCE [LARGE SCALE GENOMIC DNA]</scope>
    <source>
        <strain evidence="2 3">HN897</strain>
    </source>
</reference>
<accession>A0A7Z2YF61</accession>
<proteinExistence type="predicted"/>
<sequence length="75" mass="8730">MTTLSIEANLDPLTHQQGLKMDSDKFSQLISHIKRLSSDQMSQLKREIARHEQQKKPLLSEEEREAIQSLFSNKH</sequence>
<dbReference type="Proteomes" id="UP000464262">
    <property type="component" value="Chromosome 2"/>
</dbReference>
<protein>
    <submittedName>
        <fullName evidence="2">Uncharacterized protein</fullName>
    </submittedName>
</protein>
<gene>
    <name evidence="2" type="ORF">GT360_16530</name>
</gene>
<evidence type="ECO:0000313" key="2">
    <source>
        <dbReference type="EMBL" id="QIA65162.1"/>
    </source>
</evidence>
<evidence type="ECO:0000256" key="1">
    <source>
        <dbReference type="SAM" id="MobiDB-lite"/>
    </source>
</evidence>
<dbReference type="AlphaFoldDB" id="A0A7Z2YF61"/>
<feature type="compositionally biased region" description="Basic and acidic residues" evidence="1">
    <location>
        <begin position="47"/>
        <end position="61"/>
    </location>
</feature>
<dbReference type="EMBL" id="CP047476">
    <property type="protein sequence ID" value="QIA65162.1"/>
    <property type="molecule type" value="Genomic_DNA"/>
</dbReference>
<organism evidence="2 3">
    <name type="scientific">Vibrio astriarenae</name>
    <dbReference type="NCBI Taxonomy" id="1481923"/>
    <lineage>
        <taxon>Bacteria</taxon>
        <taxon>Pseudomonadati</taxon>
        <taxon>Pseudomonadota</taxon>
        <taxon>Gammaproteobacteria</taxon>
        <taxon>Vibrionales</taxon>
        <taxon>Vibrionaceae</taxon>
        <taxon>Vibrio</taxon>
    </lineage>
</organism>
<dbReference type="KEGG" id="vas:GT360_16530"/>
<evidence type="ECO:0000313" key="3">
    <source>
        <dbReference type="Proteomes" id="UP000464262"/>
    </source>
</evidence>